<dbReference type="EMBL" id="CAHIKZ030004489">
    <property type="protein sequence ID" value="CAE1311292.1"/>
    <property type="molecule type" value="Genomic_DNA"/>
</dbReference>
<keyword evidence="3" id="KW-1185">Reference proteome</keyword>
<sequence>MAERLVIIITINIPIVTANKCKSEKNGNILGFLLTPLNPFSLFPLSLSICMCVFSLSPTQHFVSLYLSTTLFNISLLSIYLSQSTNFLFTLSSLFFTFFLLLLFLYIPSLNYFPPLYPSILFPFFFLSHYLFILISDILLLSVFFVNLFLFPLFFLLFSHSITILLLTFFLSFLPSLPLSLFPLSVQDSCPSVPTHSVGQLTGSPLISFPCSSCTFHILSLSLSQSLTHILYCFFFTRIFSYSNFIIVTYPPISLFGPSIVFLHLHFCFLVLPYSFSHFYLFLHLSSPTFFFSHSIILLSLTLYIVLSFFYFLLFYLLPLPVFLLISFSLFSLSFTIEPLFLFPHCSLTFLSLYFYYIVFLPLFSSTMTFFILFFSLIFLSLPLLLQCLSHLFLFHHLLLFHSLCSLIFLSLSLLALSFSPISLPLAPSFPFSLFLNLSFSISAPALFFSPISLLLSSSFPFSLFFNLPFSIFFYIVFLPSFFSTMSFFHSLYLVLHCLSQLFLHYCLFLTSSTLSLCLPFSQFHLSPLQILLPLYFSFLLPPPLSHLCSIMICKMFISIITFSFAFFALSFFLSLSQVLFSLLSLLLSLFFLISLLSLILVPYHVVKFVFQHIFMFKIV</sequence>
<comment type="caution">
    <text evidence="2">The sequence shown here is derived from an EMBL/GenBank/DDBJ whole genome shotgun (WGS) entry which is preliminary data.</text>
</comment>
<feature type="transmembrane region" description="Helical" evidence="1">
    <location>
        <begin position="262"/>
        <end position="283"/>
    </location>
</feature>
<keyword evidence="1" id="KW-1133">Transmembrane helix</keyword>
<dbReference type="AlphaFoldDB" id="A0A812DWD4"/>
<feature type="transmembrane region" description="Helical" evidence="1">
    <location>
        <begin position="88"/>
        <end position="107"/>
    </location>
</feature>
<protein>
    <submittedName>
        <fullName evidence="2">Uncharacterized protein</fullName>
    </submittedName>
</protein>
<gene>
    <name evidence="2" type="ORF">SPHA_62764</name>
</gene>
<name>A0A812DWD4_ACAPH</name>
<feature type="transmembrane region" description="Helical" evidence="1">
    <location>
        <begin position="503"/>
        <end position="522"/>
    </location>
</feature>
<evidence type="ECO:0000256" key="1">
    <source>
        <dbReference type="SAM" id="Phobius"/>
    </source>
</evidence>
<feature type="transmembrane region" description="Helical" evidence="1">
    <location>
        <begin position="429"/>
        <end position="452"/>
    </location>
</feature>
<keyword evidence="1" id="KW-0812">Transmembrane</keyword>
<feature type="transmembrane region" description="Helical" evidence="1">
    <location>
        <begin position="295"/>
        <end position="316"/>
    </location>
</feature>
<feature type="transmembrane region" description="Helical" evidence="1">
    <location>
        <begin position="322"/>
        <end position="343"/>
    </location>
</feature>
<feature type="transmembrane region" description="Helical" evidence="1">
    <location>
        <begin position="29"/>
        <end position="56"/>
    </location>
</feature>
<accession>A0A812DWD4</accession>
<keyword evidence="1" id="KW-0472">Membrane</keyword>
<feature type="transmembrane region" description="Helical" evidence="1">
    <location>
        <begin position="557"/>
        <end position="577"/>
    </location>
</feature>
<feature type="transmembrane region" description="Helical" evidence="1">
    <location>
        <begin position="355"/>
        <end position="382"/>
    </location>
</feature>
<dbReference type="Proteomes" id="UP000597762">
    <property type="component" value="Unassembled WGS sequence"/>
</dbReference>
<feature type="transmembrane region" description="Helical" evidence="1">
    <location>
        <begin position="127"/>
        <end position="157"/>
    </location>
</feature>
<reference evidence="2" key="1">
    <citation type="submission" date="2021-01" db="EMBL/GenBank/DDBJ databases">
        <authorList>
            <person name="Li R."/>
            <person name="Bekaert M."/>
        </authorList>
    </citation>
    <scope>NUCLEOTIDE SEQUENCE</scope>
    <source>
        <strain evidence="2">Farmed</strain>
    </source>
</reference>
<feature type="transmembrane region" description="Helical" evidence="1">
    <location>
        <begin position="394"/>
        <end position="417"/>
    </location>
</feature>
<feature type="transmembrane region" description="Helical" evidence="1">
    <location>
        <begin position="230"/>
        <end position="250"/>
    </location>
</feature>
<organism evidence="2 3">
    <name type="scientific">Acanthosepion pharaonis</name>
    <name type="common">Pharaoh cuttlefish</name>
    <name type="synonym">Sepia pharaonis</name>
    <dbReference type="NCBI Taxonomy" id="158019"/>
    <lineage>
        <taxon>Eukaryota</taxon>
        <taxon>Metazoa</taxon>
        <taxon>Spiralia</taxon>
        <taxon>Lophotrochozoa</taxon>
        <taxon>Mollusca</taxon>
        <taxon>Cephalopoda</taxon>
        <taxon>Coleoidea</taxon>
        <taxon>Decapodiformes</taxon>
        <taxon>Sepiida</taxon>
        <taxon>Sepiina</taxon>
        <taxon>Sepiidae</taxon>
        <taxon>Acanthosepion</taxon>
    </lineage>
</organism>
<proteinExistence type="predicted"/>
<feature type="transmembrane region" description="Helical" evidence="1">
    <location>
        <begin position="62"/>
        <end position="81"/>
    </location>
</feature>
<evidence type="ECO:0000313" key="3">
    <source>
        <dbReference type="Proteomes" id="UP000597762"/>
    </source>
</evidence>
<feature type="transmembrane region" description="Helical" evidence="1">
    <location>
        <begin position="583"/>
        <end position="607"/>
    </location>
</feature>
<feature type="transmembrane region" description="Helical" evidence="1">
    <location>
        <begin position="472"/>
        <end position="496"/>
    </location>
</feature>
<feature type="transmembrane region" description="Helical" evidence="1">
    <location>
        <begin position="528"/>
        <end position="545"/>
    </location>
</feature>
<evidence type="ECO:0000313" key="2">
    <source>
        <dbReference type="EMBL" id="CAE1311292.1"/>
    </source>
</evidence>